<evidence type="ECO:0000313" key="1">
    <source>
        <dbReference type="EMBL" id="PQB08670.1"/>
    </source>
</evidence>
<dbReference type="EMBL" id="MQUA01000013">
    <property type="protein sequence ID" value="PQB08670.1"/>
    <property type="molecule type" value="Genomic_DNA"/>
</dbReference>
<gene>
    <name evidence="1" type="ORF">BST83_10330</name>
</gene>
<proteinExistence type="predicted"/>
<comment type="caution">
    <text evidence="1">The sequence shown here is derived from an EMBL/GenBank/DDBJ whole genome shotgun (WGS) entry which is preliminary data.</text>
</comment>
<sequence length="213" mass="24676">MGSLGDELKRKTVSKLGENKWQKHADTVKGYWEAIEYYFENIDIAIKGIKIYQDGMFVDGDYAMKIIDEGIKSGSKNSEILSNLIGQGAILIKTEDFKMVKDEYDGLQSILKSKINIKKLFLLLRYRILKPIFLLRRDKFIASRIAETLGQKETGILFIGAYHNIMKRLPKDITVIEVKEIAKIRKYHRAIQSFSKTTPHQLKQLTQYMIKRV</sequence>
<keyword evidence="2" id="KW-1185">Reference proteome</keyword>
<dbReference type="Proteomes" id="UP000239522">
    <property type="component" value="Unassembled WGS sequence"/>
</dbReference>
<evidence type="ECO:0000313" key="2">
    <source>
        <dbReference type="Proteomes" id="UP000239522"/>
    </source>
</evidence>
<reference evidence="1 2" key="1">
    <citation type="submission" date="2016-11" db="EMBL/GenBank/DDBJ databases">
        <title>Trade-off between light-utilization and light-protection in marine flavobacteria.</title>
        <authorList>
            <person name="Kumagai Y."/>
        </authorList>
    </citation>
    <scope>NUCLEOTIDE SEQUENCE [LARGE SCALE GENOMIC DNA]</scope>
    <source>
        <strain evidence="1 2">ATCC 700397</strain>
    </source>
</reference>
<name>A0A2S7L1A1_9FLAO</name>
<protein>
    <submittedName>
        <fullName evidence="1">Uncharacterized protein</fullName>
    </submittedName>
</protein>
<organism evidence="1 2">
    <name type="scientific">Polaribacter filamentus</name>
    <dbReference type="NCBI Taxonomy" id="53483"/>
    <lineage>
        <taxon>Bacteria</taxon>
        <taxon>Pseudomonadati</taxon>
        <taxon>Bacteroidota</taxon>
        <taxon>Flavobacteriia</taxon>
        <taxon>Flavobacteriales</taxon>
        <taxon>Flavobacteriaceae</taxon>
    </lineage>
</organism>
<accession>A0A2S7L1A1</accession>
<dbReference type="AlphaFoldDB" id="A0A2S7L1A1"/>